<dbReference type="PANTHER" id="PTHR24305">
    <property type="entry name" value="CYTOCHROME P450"/>
    <property type="match status" value="1"/>
</dbReference>
<feature type="transmembrane region" description="Helical" evidence="6">
    <location>
        <begin position="6"/>
        <end position="27"/>
    </location>
</feature>
<keyword evidence="6" id="KW-1133">Transmembrane helix</keyword>
<keyword evidence="5" id="KW-0349">Heme</keyword>
<keyword evidence="8" id="KW-1185">Reference proteome</keyword>
<keyword evidence="6" id="KW-0472">Membrane</keyword>
<dbReference type="PRINTS" id="PR00463">
    <property type="entry name" value="EP450I"/>
</dbReference>
<dbReference type="GO" id="GO:0005506">
    <property type="term" value="F:iron ion binding"/>
    <property type="evidence" value="ECO:0007669"/>
    <property type="project" value="InterPro"/>
</dbReference>
<dbReference type="OrthoDB" id="3934656at2759"/>
<organism evidence="7 8">
    <name type="scientific">Peltaster fructicola</name>
    <dbReference type="NCBI Taxonomy" id="286661"/>
    <lineage>
        <taxon>Eukaryota</taxon>
        <taxon>Fungi</taxon>
        <taxon>Dikarya</taxon>
        <taxon>Ascomycota</taxon>
        <taxon>Pezizomycotina</taxon>
        <taxon>Dothideomycetes</taxon>
        <taxon>Dothideomycetes incertae sedis</taxon>
        <taxon>Peltaster</taxon>
    </lineage>
</organism>
<dbReference type="PANTHER" id="PTHR24305:SF232">
    <property type="entry name" value="P450, PUTATIVE (EUROFUNG)-RELATED"/>
    <property type="match status" value="1"/>
</dbReference>
<keyword evidence="6" id="KW-0812">Transmembrane</keyword>
<evidence type="ECO:0000256" key="2">
    <source>
        <dbReference type="ARBA" id="ARBA00010617"/>
    </source>
</evidence>
<dbReference type="Pfam" id="PF00067">
    <property type="entry name" value="p450"/>
    <property type="match status" value="1"/>
</dbReference>
<protein>
    <submittedName>
        <fullName evidence="7">Uncharacterized protein</fullName>
    </submittedName>
</protein>
<evidence type="ECO:0000256" key="3">
    <source>
        <dbReference type="ARBA" id="ARBA00022723"/>
    </source>
</evidence>
<evidence type="ECO:0000256" key="4">
    <source>
        <dbReference type="ARBA" id="ARBA00023004"/>
    </source>
</evidence>
<dbReference type="GO" id="GO:0004497">
    <property type="term" value="F:monooxygenase activity"/>
    <property type="evidence" value="ECO:0007669"/>
    <property type="project" value="InterPro"/>
</dbReference>
<keyword evidence="4 5" id="KW-0408">Iron</keyword>
<evidence type="ECO:0000256" key="6">
    <source>
        <dbReference type="SAM" id="Phobius"/>
    </source>
</evidence>
<evidence type="ECO:0000313" key="7">
    <source>
        <dbReference type="EMBL" id="QIW97248.1"/>
    </source>
</evidence>
<dbReference type="InterPro" id="IPR001128">
    <property type="entry name" value="Cyt_P450"/>
</dbReference>
<dbReference type="InterPro" id="IPR050121">
    <property type="entry name" value="Cytochrome_P450_monoxygenase"/>
</dbReference>
<dbReference type="PRINTS" id="PR00385">
    <property type="entry name" value="P450"/>
</dbReference>
<evidence type="ECO:0000313" key="8">
    <source>
        <dbReference type="Proteomes" id="UP000503462"/>
    </source>
</evidence>
<dbReference type="InterPro" id="IPR036396">
    <property type="entry name" value="Cyt_P450_sf"/>
</dbReference>
<dbReference type="InterPro" id="IPR002401">
    <property type="entry name" value="Cyt_P450_E_grp-I"/>
</dbReference>
<dbReference type="SUPFAM" id="SSF48264">
    <property type="entry name" value="Cytochrome P450"/>
    <property type="match status" value="1"/>
</dbReference>
<accession>A0A6H0XRJ5</accession>
<dbReference type="AlphaFoldDB" id="A0A6H0XRJ5"/>
<dbReference type="Gene3D" id="1.10.630.10">
    <property type="entry name" value="Cytochrome P450"/>
    <property type="match status" value="1"/>
</dbReference>
<reference evidence="7 8" key="1">
    <citation type="journal article" date="2016" name="Sci. Rep.">
        <title>Peltaster fructicola genome reveals evolution from an invasive phytopathogen to an ectophytic parasite.</title>
        <authorList>
            <person name="Xu C."/>
            <person name="Chen H."/>
            <person name="Gleason M.L."/>
            <person name="Xu J.R."/>
            <person name="Liu H."/>
            <person name="Zhang R."/>
            <person name="Sun G."/>
        </authorList>
    </citation>
    <scope>NUCLEOTIDE SEQUENCE [LARGE SCALE GENOMIC DNA]</scope>
    <source>
        <strain evidence="7 8">LNHT1506</strain>
    </source>
</reference>
<evidence type="ECO:0000256" key="5">
    <source>
        <dbReference type="PIRSR" id="PIRSR602401-1"/>
    </source>
</evidence>
<dbReference type="GO" id="GO:0020037">
    <property type="term" value="F:heme binding"/>
    <property type="evidence" value="ECO:0007669"/>
    <property type="project" value="InterPro"/>
</dbReference>
<feature type="binding site" description="axial binding residue" evidence="5">
    <location>
        <position position="462"/>
    </location>
    <ligand>
        <name>heme</name>
        <dbReference type="ChEBI" id="CHEBI:30413"/>
    </ligand>
    <ligandPart>
        <name>Fe</name>
        <dbReference type="ChEBI" id="CHEBI:18248"/>
    </ligandPart>
</feature>
<dbReference type="Proteomes" id="UP000503462">
    <property type="component" value="Chromosome 2"/>
</dbReference>
<proteinExistence type="inferred from homology"/>
<comment type="cofactor">
    <cofactor evidence="1 5">
        <name>heme</name>
        <dbReference type="ChEBI" id="CHEBI:30413"/>
    </cofactor>
</comment>
<keyword evidence="3 5" id="KW-0479">Metal-binding</keyword>
<dbReference type="CDD" id="cd11060">
    <property type="entry name" value="CYP57A1-like"/>
    <property type="match status" value="1"/>
</dbReference>
<sequence>MANPSAIALVAEHPILLLVVVLVGYLLHNRYRENLSRFEGPWYSSLSSIGTLYQTWADGDELPYIHLHHKYGKVVRIGPKKLSFAQPQAIRDIYGPQGIGEKSDFHIAHQQIANGVTIRTLFASTDKQWHDDVRRCVASAYSMSSMVQYEALVDESIGVLLAQLGDRFADKPGNAGVVDFPRWLHFFADDAITCVAYGKRIGHMEAGEDIEGMLAYGIMDSKRSMLIGQAIWLELFGRRNPAYLWLQRQGYFRESDVPLSVKFATTHQAERRRLRAQGKKDNDSGLATLTDKFLSSSAAHPEVVGDDEVLAMGLSIVAAGSDTTGISLSALFYHLMQNPDRQRKLIAEVDAALPTRQTTLTFAQAQKLPYLTACIKETFRLHPATRYAPERVTPPHGHTIAGQQIPGGTVVFVSAWVIHRDPEIYGDDVDTFRPERWLEGDAEHIKTMERSLFHFGIGNYSCLGKNVALLEMYKVVPALLRRFEISFADPKNTRWSYDFGTFVTVKDFNVRLSSRIPSFGV</sequence>
<name>A0A6H0XRJ5_9PEZI</name>
<comment type="similarity">
    <text evidence="2">Belongs to the cytochrome P450 family.</text>
</comment>
<dbReference type="GO" id="GO:0016705">
    <property type="term" value="F:oxidoreductase activity, acting on paired donors, with incorporation or reduction of molecular oxygen"/>
    <property type="evidence" value="ECO:0007669"/>
    <property type="project" value="InterPro"/>
</dbReference>
<dbReference type="EMBL" id="CP051140">
    <property type="protein sequence ID" value="QIW97248.1"/>
    <property type="molecule type" value="Genomic_DNA"/>
</dbReference>
<gene>
    <name evidence="7" type="ORF">AMS68_002766</name>
</gene>
<evidence type="ECO:0000256" key="1">
    <source>
        <dbReference type="ARBA" id="ARBA00001971"/>
    </source>
</evidence>